<dbReference type="GO" id="GO:0005319">
    <property type="term" value="F:lipid transporter activity"/>
    <property type="evidence" value="ECO:0007669"/>
    <property type="project" value="TreeGrafter"/>
</dbReference>
<sequence length="169" mass="18128">MKAVAILLLALCSSAYAQLKYNDCGGSGHAARVSFVGVQPYPVKAQEGFTFTVSVRGSVSRDVGNSDFKLSLKRKTLGFWVPIPCLAGYGSCTYDNGCQLLEALLNDIPIPDVCSGIPQQQINLDQSITLPQIPGPLAWLVSGEYQAKGEFRDANGNVLCLELEGRLDS</sequence>
<evidence type="ECO:0000313" key="3">
    <source>
        <dbReference type="Proteomes" id="UP000095280"/>
    </source>
</evidence>
<dbReference type="GO" id="GO:0008047">
    <property type="term" value="F:enzyme activator activity"/>
    <property type="evidence" value="ECO:0007669"/>
    <property type="project" value="InterPro"/>
</dbReference>
<dbReference type="GO" id="GO:0009898">
    <property type="term" value="C:cytoplasmic side of plasma membrane"/>
    <property type="evidence" value="ECO:0007669"/>
    <property type="project" value="TreeGrafter"/>
</dbReference>
<dbReference type="Gene3D" id="2.70.220.10">
    <property type="entry name" value="Ganglioside GM2 activator"/>
    <property type="match status" value="1"/>
</dbReference>
<organism evidence="3 4">
    <name type="scientific">Macrostomum lignano</name>
    <dbReference type="NCBI Taxonomy" id="282301"/>
    <lineage>
        <taxon>Eukaryota</taxon>
        <taxon>Metazoa</taxon>
        <taxon>Spiralia</taxon>
        <taxon>Lophotrochozoa</taxon>
        <taxon>Platyhelminthes</taxon>
        <taxon>Rhabditophora</taxon>
        <taxon>Macrostomorpha</taxon>
        <taxon>Macrostomida</taxon>
        <taxon>Macrostomidae</taxon>
        <taxon>Macrostomum</taxon>
    </lineage>
</organism>
<dbReference type="WBParaSite" id="maker-uti_cns_0003814-snap-gene-0.7-mRNA-1">
    <property type="protein sequence ID" value="maker-uti_cns_0003814-snap-gene-0.7-mRNA-1"/>
    <property type="gene ID" value="maker-uti_cns_0003814-snap-gene-0.7"/>
</dbReference>
<dbReference type="PANTHER" id="PTHR17357">
    <property type="entry name" value="GM2 GANGLIOSIDE ACTIVATOR PROTEIN"/>
    <property type="match status" value="1"/>
</dbReference>
<evidence type="ECO:0000313" key="5">
    <source>
        <dbReference type="WBParaSite" id="maker-uti_cns_0005436-snap-gene-0.6-mRNA-1"/>
    </source>
</evidence>
<evidence type="ECO:0000256" key="1">
    <source>
        <dbReference type="ARBA" id="ARBA00022729"/>
    </source>
</evidence>
<dbReference type="OrthoDB" id="6409159at2759"/>
<reference evidence="4 5" key="1">
    <citation type="submission" date="2016-11" db="UniProtKB">
        <authorList>
            <consortium name="WormBaseParasite"/>
        </authorList>
    </citation>
    <scope>IDENTIFICATION</scope>
</reference>
<dbReference type="GO" id="GO:0006689">
    <property type="term" value="P:ganglioside catabolic process"/>
    <property type="evidence" value="ECO:0007669"/>
    <property type="project" value="InterPro"/>
</dbReference>
<protein>
    <submittedName>
        <fullName evidence="4 5">ML domain-containing protein</fullName>
    </submittedName>
</protein>
<dbReference type="InterPro" id="IPR036846">
    <property type="entry name" value="GM2-AP_sf"/>
</dbReference>
<dbReference type="WBParaSite" id="maker-uti_cns_0005436-snap-gene-0.6-mRNA-1">
    <property type="protein sequence ID" value="maker-uti_cns_0005436-snap-gene-0.6-mRNA-1"/>
    <property type="gene ID" value="maker-uti_cns_0005436-snap-gene-0.6"/>
</dbReference>
<name>A0A1I8GZS5_9PLAT</name>
<evidence type="ECO:0000313" key="4">
    <source>
        <dbReference type="WBParaSite" id="maker-uti_cns_0003814-snap-gene-0.7-mRNA-1"/>
    </source>
</evidence>
<feature type="signal peptide" evidence="2">
    <location>
        <begin position="1"/>
        <end position="17"/>
    </location>
</feature>
<evidence type="ECO:0000256" key="2">
    <source>
        <dbReference type="SAM" id="SignalP"/>
    </source>
</evidence>
<proteinExistence type="predicted"/>
<dbReference type="SUPFAM" id="SSF63707">
    <property type="entry name" value="Ganglioside M2 (gm2) activator"/>
    <property type="match status" value="1"/>
</dbReference>
<dbReference type="PANTHER" id="PTHR17357:SF0">
    <property type="entry name" value="GANGLIOSIDE GM2 ACTIVATOR"/>
    <property type="match status" value="1"/>
</dbReference>
<accession>A0A1I8GZS5</accession>
<feature type="chain" id="PRO_5011394968" evidence="2">
    <location>
        <begin position="18"/>
        <end position="169"/>
    </location>
</feature>
<dbReference type="Proteomes" id="UP000095280">
    <property type="component" value="Unplaced"/>
</dbReference>
<dbReference type="AlphaFoldDB" id="A0A1I8GZS5"/>
<keyword evidence="3" id="KW-1185">Reference proteome</keyword>
<dbReference type="InterPro" id="IPR028996">
    <property type="entry name" value="GM2-AP"/>
</dbReference>
<keyword evidence="1 2" id="KW-0732">Signal</keyword>